<organism evidence="1">
    <name type="scientific">Microvirga ossetica</name>
    <dbReference type="NCBI Taxonomy" id="1882682"/>
    <lineage>
        <taxon>Bacteria</taxon>
        <taxon>Pseudomonadati</taxon>
        <taxon>Pseudomonadota</taxon>
        <taxon>Alphaproteobacteria</taxon>
        <taxon>Hyphomicrobiales</taxon>
        <taxon>Methylobacteriaceae</taxon>
        <taxon>Microvirga</taxon>
    </lineage>
</organism>
<dbReference type="OrthoDB" id="7509071at2"/>
<protein>
    <recommendedName>
        <fullName evidence="2">Cupin</fullName>
    </recommendedName>
</protein>
<accession>A0A1B2EWK0</accession>
<dbReference type="Gene3D" id="2.60.120.10">
    <property type="entry name" value="Jelly Rolls"/>
    <property type="match status" value="1"/>
</dbReference>
<dbReference type="InterPro" id="IPR014710">
    <property type="entry name" value="RmlC-like_jellyroll"/>
</dbReference>
<dbReference type="SUPFAM" id="SSF51182">
    <property type="entry name" value="RmlC-like cupins"/>
    <property type="match status" value="1"/>
</dbReference>
<proteinExistence type="predicted"/>
<dbReference type="EMBL" id="CP016619">
    <property type="protein sequence ID" value="ANY84330.1"/>
    <property type="molecule type" value="Genomic_DNA"/>
</dbReference>
<dbReference type="AlphaFoldDB" id="A0A1B2EWK0"/>
<name>A0A1B2EWK0_9HYPH</name>
<dbReference type="InterPro" id="IPR011051">
    <property type="entry name" value="RmlC_Cupin_sf"/>
</dbReference>
<gene>
    <name evidence="1" type="ORF">BB934_39635</name>
</gene>
<dbReference type="KEGG" id="moc:BB934_39635"/>
<evidence type="ECO:0000313" key="1">
    <source>
        <dbReference type="EMBL" id="ANY84330.1"/>
    </source>
</evidence>
<geneLocation type="plasmid" evidence="1">
    <name>unnamed2</name>
</geneLocation>
<reference evidence="1" key="1">
    <citation type="submission" date="2016-07" db="EMBL/GenBank/DDBJ databases">
        <title>Microvirga ossetica sp. nov. a new species of rhizobia isolated from root nodules of the legume species Vicia alpestris Steven originated from North Ossetia region in the Caucasus.</title>
        <authorList>
            <person name="Safronova V.I."/>
            <person name="Kuznetsova I.G."/>
            <person name="Sazanova A.L."/>
            <person name="Belimov A."/>
            <person name="Andronov E."/>
            <person name="Osledkin Y.S."/>
            <person name="Onishchuk O.P."/>
            <person name="Kurchak O.N."/>
            <person name="Shaposhnikov A.I."/>
            <person name="Willems A."/>
            <person name="Tikhonovich I.A."/>
        </authorList>
    </citation>
    <scope>NUCLEOTIDE SEQUENCE [LARGE SCALE GENOMIC DNA]</scope>
    <source>
        <strain evidence="1">V5/3M</strain>
        <plasmid evidence="1">unnamed2</plasmid>
    </source>
</reference>
<sequence length="129" mass="14227">MKCLRIYATPDGESYFDEVELPTTKRSVHPNAVPFEVSASYPASRVRITHIPAGMREVAWHTVPKPVLTIRLDGSVEYETSDGEVRHVQAGSFVLVEDTHGKGHLSRHSAEAQTVIWISLPNGLDLPPA</sequence>
<keyword evidence="1" id="KW-0614">Plasmid</keyword>
<evidence type="ECO:0008006" key="2">
    <source>
        <dbReference type="Google" id="ProtNLM"/>
    </source>
</evidence>
<dbReference type="RefSeq" id="WP_099515235.1">
    <property type="nucleotide sequence ID" value="NZ_CP016619.1"/>
</dbReference>